<evidence type="ECO:0000313" key="8">
    <source>
        <dbReference type="EMBL" id="MCW1913689.1"/>
    </source>
</evidence>
<proteinExistence type="predicted"/>
<evidence type="ECO:0000256" key="2">
    <source>
        <dbReference type="ARBA" id="ARBA00022448"/>
    </source>
</evidence>
<name>A0ABT3G289_9BACT</name>
<keyword evidence="4 6" id="KW-1133">Transmembrane helix</keyword>
<evidence type="ECO:0000256" key="3">
    <source>
        <dbReference type="ARBA" id="ARBA00022692"/>
    </source>
</evidence>
<feature type="transmembrane region" description="Helical" evidence="6">
    <location>
        <begin position="120"/>
        <end position="144"/>
    </location>
</feature>
<organism evidence="8 9">
    <name type="scientific">Luteolibacter rhizosphaerae</name>
    <dbReference type="NCBI Taxonomy" id="2989719"/>
    <lineage>
        <taxon>Bacteria</taxon>
        <taxon>Pseudomonadati</taxon>
        <taxon>Verrucomicrobiota</taxon>
        <taxon>Verrucomicrobiia</taxon>
        <taxon>Verrucomicrobiales</taxon>
        <taxon>Verrucomicrobiaceae</taxon>
        <taxon>Luteolibacter</taxon>
    </lineage>
</organism>
<feature type="transmembrane region" description="Helical" evidence="6">
    <location>
        <begin position="22"/>
        <end position="39"/>
    </location>
</feature>
<feature type="transmembrane region" description="Helical" evidence="6">
    <location>
        <begin position="293"/>
        <end position="311"/>
    </location>
</feature>
<protein>
    <submittedName>
        <fullName evidence="8">MFS transporter</fullName>
    </submittedName>
</protein>
<dbReference type="InterPro" id="IPR020846">
    <property type="entry name" value="MFS_dom"/>
</dbReference>
<feature type="domain" description="Major facilitator superfamily (MFS) profile" evidence="7">
    <location>
        <begin position="26"/>
        <end position="436"/>
    </location>
</feature>
<dbReference type="RefSeq" id="WP_264513191.1">
    <property type="nucleotide sequence ID" value="NZ_JAPDDR010000004.1"/>
</dbReference>
<evidence type="ECO:0000256" key="5">
    <source>
        <dbReference type="ARBA" id="ARBA00023136"/>
    </source>
</evidence>
<gene>
    <name evidence="8" type="ORF">OJ996_08890</name>
</gene>
<feature type="transmembrane region" description="Helical" evidence="6">
    <location>
        <begin position="156"/>
        <end position="176"/>
    </location>
</feature>
<sequence length="450" mass="48649">MENPIAREILGEQEQRAVLRKITLRLVPLLFICYIVAYIDRINVGFAKDHLREPLGIDPAVLGTVFGTGAGLFFIGYFLFEVPSNLALQRFGARVWIARIMIVWGLVSMCFIFVKGTTSFYLLRFLLGAAEAGFFPGIILYLTYWFPAKERAKTMALFALGGVAAGVVGSPISSALLEMDGIMNWPGWKWLFLIEAIPAVLLGLVVLLCLPNGPSEARWLPAREKQWLLQTLEDEAKVAAGGRKTRLRDAFTSPQVWQLTFIYFLINVAGYGFEFWLPSIVKKLSDRSDSLVGVINMIPYIAAGIAMVVVGRNSDRKGERTSYIGIAAFCSAIGFTAAAVLDNPFLAIAALTLAFAGQKSTLGPFWALGASALSGTAAAGGIALINSIGNLGGYVGPKIVGVITDKTGSSITAMFVLGGAMLVMGLFAFGLSLTGRFRRDLPVPLPTEER</sequence>
<feature type="transmembrane region" description="Helical" evidence="6">
    <location>
        <begin position="323"/>
        <end position="356"/>
    </location>
</feature>
<comment type="subcellular location">
    <subcellularLocation>
        <location evidence="1">Membrane</location>
        <topology evidence="1">Multi-pass membrane protein</topology>
    </subcellularLocation>
</comment>
<dbReference type="InterPro" id="IPR036259">
    <property type="entry name" value="MFS_trans_sf"/>
</dbReference>
<comment type="caution">
    <text evidence="8">The sequence shown here is derived from an EMBL/GenBank/DDBJ whole genome shotgun (WGS) entry which is preliminary data.</text>
</comment>
<reference evidence="8" key="1">
    <citation type="submission" date="2022-10" db="EMBL/GenBank/DDBJ databases">
        <title>Luteolibacter sp. GHJ8, whole genome shotgun sequencing project.</title>
        <authorList>
            <person name="Zhao G."/>
            <person name="Shen L."/>
        </authorList>
    </citation>
    <scope>NUCLEOTIDE SEQUENCE</scope>
    <source>
        <strain evidence="8">GHJ8</strain>
    </source>
</reference>
<dbReference type="PANTHER" id="PTHR43791:SF36">
    <property type="entry name" value="TRANSPORTER, PUTATIVE (AFU_ORTHOLOGUE AFUA_6G08340)-RELATED"/>
    <property type="match status" value="1"/>
</dbReference>
<accession>A0ABT3G289</accession>
<evidence type="ECO:0000256" key="4">
    <source>
        <dbReference type="ARBA" id="ARBA00022989"/>
    </source>
</evidence>
<dbReference type="Pfam" id="PF07690">
    <property type="entry name" value="MFS_1"/>
    <property type="match status" value="1"/>
</dbReference>
<feature type="transmembrane region" description="Helical" evidence="6">
    <location>
        <begin position="188"/>
        <end position="210"/>
    </location>
</feature>
<evidence type="ECO:0000313" key="9">
    <source>
        <dbReference type="Proteomes" id="UP001165653"/>
    </source>
</evidence>
<dbReference type="PROSITE" id="PS50850">
    <property type="entry name" value="MFS"/>
    <property type="match status" value="1"/>
</dbReference>
<evidence type="ECO:0000259" key="7">
    <source>
        <dbReference type="PROSITE" id="PS50850"/>
    </source>
</evidence>
<keyword evidence="5 6" id="KW-0472">Membrane</keyword>
<dbReference type="EMBL" id="JAPDDR010000004">
    <property type="protein sequence ID" value="MCW1913689.1"/>
    <property type="molecule type" value="Genomic_DNA"/>
</dbReference>
<dbReference type="Proteomes" id="UP001165653">
    <property type="component" value="Unassembled WGS sequence"/>
</dbReference>
<keyword evidence="3 6" id="KW-0812">Transmembrane</keyword>
<keyword evidence="9" id="KW-1185">Reference proteome</keyword>
<dbReference type="PANTHER" id="PTHR43791">
    <property type="entry name" value="PERMEASE-RELATED"/>
    <property type="match status" value="1"/>
</dbReference>
<dbReference type="Gene3D" id="1.20.1250.20">
    <property type="entry name" value="MFS general substrate transporter like domains"/>
    <property type="match status" value="2"/>
</dbReference>
<feature type="transmembrane region" description="Helical" evidence="6">
    <location>
        <begin position="59"/>
        <end position="80"/>
    </location>
</feature>
<evidence type="ECO:0000256" key="1">
    <source>
        <dbReference type="ARBA" id="ARBA00004141"/>
    </source>
</evidence>
<feature type="transmembrane region" description="Helical" evidence="6">
    <location>
        <begin position="92"/>
        <end position="114"/>
    </location>
</feature>
<dbReference type="InterPro" id="IPR011701">
    <property type="entry name" value="MFS"/>
</dbReference>
<keyword evidence="2" id="KW-0813">Transport</keyword>
<feature type="transmembrane region" description="Helical" evidence="6">
    <location>
        <begin position="256"/>
        <end position="273"/>
    </location>
</feature>
<feature type="transmembrane region" description="Helical" evidence="6">
    <location>
        <begin position="411"/>
        <end position="431"/>
    </location>
</feature>
<dbReference type="SUPFAM" id="SSF103473">
    <property type="entry name" value="MFS general substrate transporter"/>
    <property type="match status" value="1"/>
</dbReference>
<evidence type="ECO:0000256" key="6">
    <source>
        <dbReference type="SAM" id="Phobius"/>
    </source>
</evidence>
<dbReference type="CDD" id="cd17319">
    <property type="entry name" value="MFS_ExuT_GudP_like"/>
    <property type="match status" value="1"/>
</dbReference>